<feature type="compositionally biased region" description="Low complexity" evidence="1">
    <location>
        <begin position="33"/>
        <end position="44"/>
    </location>
</feature>
<comment type="caution">
    <text evidence="2">The sequence shown here is derived from an EMBL/GenBank/DDBJ whole genome shotgun (WGS) entry which is preliminary data.</text>
</comment>
<evidence type="ECO:0000313" key="2">
    <source>
        <dbReference type="EMBL" id="DAD21351.1"/>
    </source>
</evidence>
<proteinExistence type="predicted"/>
<name>A0A822XQB5_NELNU</name>
<sequence>MQLVSKQRNIFQPIKFCDVPRLVGNLETLKSLNKPPTNNKTPKTATSSAGKKSTERPGRENYLAFLVVFSQQIPTKKQECKSNIHG</sequence>
<gene>
    <name evidence="2" type="ORF">HUJ06_022814</name>
</gene>
<dbReference type="Proteomes" id="UP000607653">
    <property type="component" value="Unassembled WGS sequence"/>
</dbReference>
<accession>A0A822XQB5</accession>
<organism evidence="2 3">
    <name type="scientific">Nelumbo nucifera</name>
    <name type="common">Sacred lotus</name>
    <dbReference type="NCBI Taxonomy" id="4432"/>
    <lineage>
        <taxon>Eukaryota</taxon>
        <taxon>Viridiplantae</taxon>
        <taxon>Streptophyta</taxon>
        <taxon>Embryophyta</taxon>
        <taxon>Tracheophyta</taxon>
        <taxon>Spermatophyta</taxon>
        <taxon>Magnoliopsida</taxon>
        <taxon>Proteales</taxon>
        <taxon>Nelumbonaceae</taxon>
        <taxon>Nelumbo</taxon>
    </lineage>
</organism>
<keyword evidence="3" id="KW-1185">Reference proteome</keyword>
<protein>
    <submittedName>
        <fullName evidence="2">Uncharacterized protein</fullName>
    </submittedName>
</protein>
<evidence type="ECO:0000256" key="1">
    <source>
        <dbReference type="SAM" id="MobiDB-lite"/>
    </source>
</evidence>
<dbReference type="EMBL" id="DUZY01000001">
    <property type="protein sequence ID" value="DAD21351.1"/>
    <property type="molecule type" value="Genomic_DNA"/>
</dbReference>
<feature type="region of interest" description="Disordered" evidence="1">
    <location>
        <begin position="29"/>
        <end position="57"/>
    </location>
</feature>
<evidence type="ECO:0000313" key="3">
    <source>
        <dbReference type="Proteomes" id="UP000607653"/>
    </source>
</evidence>
<dbReference type="AlphaFoldDB" id="A0A822XQB5"/>
<reference evidence="2 3" key="1">
    <citation type="journal article" date="2020" name="Mol. Biol. Evol.">
        <title>Distinct Expression and Methylation Patterns for Genes with Different Fates following a Single Whole-Genome Duplication in Flowering Plants.</title>
        <authorList>
            <person name="Shi T."/>
            <person name="Rahmani R.S."/>
            <person name="Gugger P.F."/>
            <person name="Wang M."/>
            <person name="Li H."/>
            <person name="Zhang Y."/>
            <person name="Li Z."/>
            <person name="Wang Q."/>
            <person name="Van de Peer Y."/>
            <person name="Marchal K."/>
            <person name="Chen J."/>
        </authorList>
    </citation>
    <scope>NUCLEOTIDE SEQUENCE [LARGE SCALE GENOMIC DNA]</scope>
    <source>
        <tissue evidence="2">Leaf</tissue>
    </source>
</reference>